<dbReference type="Proteomes" id="UP001600943">
    <property type="component" value="Unassembled WGS sequence"/>
</dbReference>
<reference evidence="1 2" key="1">
    <citation type="submission" date="2024-04" db="EMBL/GenBank/DDBJ databases">
        <title>Defined microbial consortia suppress multidrug-resistant proinflammatory Enterobacteriaceae via ecological control.</title>
        <authorList>
            <person name="Furuichi M."/>
            <person name="Kawaguchi T."/>
            <person name="Pust M."/>
            <person name="Yasuma K."/>
            <person name="Plichta D."/>
            <person name="Hasegawa N."/>
            <person name="Ohya T."/>
            <person name="Bhattarai S."/>
            <person name="Sasajima S."/>
            <person name="Aoto Y."/>
            <person name="Tuganbaev T."/>
            <person name="Yaginuma M."/>
            <person name="Ueda M."/>
            <person name="Okahashi N."/>
            <person name="Amafuji K."/>
            <person name="Kiridooshi Y."/>
            <person name="Sugita K."/>
            <person name="Strazar M."/>
            <person name="Skelly A."/>
            <person name="Suda W."/>
            <person name="Hattori M."/>
            <person name="Nakamoto N."/>
            <person name="Caballero S."/>
            <person name="Norman J."/>
            <person name="Olle B."/>
            <person name="Tanoue T."/>
            <person name="Arita M."/>
            <person name="Bucci V."/>
            <person name="Atarashi K."/>
            <person name="Xavier R."/>
            <person name="Honda K."/>
        </authorList>
    </citation>
    <scope>NUCLEOTIDE SEQUENCE [LARGE SCALE GENOMIC DNA]</scope>
    <source>
        <strain evidence="2">k04-0078-D8-1</strain>
    </source>
</reference>
<evidence type="ECO:0000313" key="2">
    <source>
        <dbReference type="Proteomes" id="UP001600943"/>
    </source>
</evidence>
<keyword evidence="2" id="KW-1185">Reference proteome</keyword>
<protein>
    <submittedName>
        <fullName evidence="1">Uncharacterized protein</fullName>
    </submittedName>
</protein>
<evidence type="ECO:0000313" key="1">
    <source>
        <dbReference type="EMBL" id="GAA6411228.1"/>
    </source>
</evidence>
<gene>
    <name evidence="1" type="ORF">K040078D81_53450</name>
</gene>
<name>A0ABQ0BIE3_9FIRM</name>
<dbReference type="EMBL" id="BAABYW010000002">
    <property type="protein sequence ID" value="GAA6411228.1"/>
    <property type="molecule type" value="Genomic_DNA"/>
</dbReference>
<comment type="caution">
    <text evidence="1">The sequence shown here is derived from an EMBL/GenBank/DDBJ whole genome shotgun (WGS) entry which is preliminary data.</text>
</comment>
<proteinExistence type="predicted"/>
<sequence length="55" mass="5965">MQVHQYFKDGGMNDAVGLRVYCADYKKAFGSQAKIPSPKAIVHGALPEAVKVQNS</sequence>
<accession>A0ABQ0BIE3</accession>
<organism evidence="1 2">
    <name type="scientific">Blautia hominis</name>
    <dbReference type="NCBI Taxonomy" id="2025493"/>
    <lineage>
        <taxon>Bacteria</taxon>
        <taxon>Bacillati</taxon>
        <taxon>Bacillota</taxon>
        <taxon>Clostridia</taxon>
        <taxon>Lachnospirales</taxon>
        <taxon>Lachnospiraceae</taxon>
        <taxon>Blautia</taxon>
    </lineage>
</organism>